<proteinExistence type="predicted"/>
<evidence type="ECO:0008006" key="3">
    <source>
        <dbReference type="Google" id="ProtNLM"/>
    </source>
</evidence>
<dbReference type="InParanoid" id="G0NFB7"/>
<evidence type="ECO:0000313" key="2">
    <source>
        <dbReference type="Proteomes" id="UP000008068"/>
    </source>
</evidence>
<dbReference type="AlphaFoldDB" id="G0NFB7"/>
<protein>
    <recommendedName>
        <fullName evidence="3">DUF38 domain-containing protein</fullName>
    </recommendedName>
</protein>
<dbReference type="HOGENOM" id="CLU_799809_0_0_1"/>
<sequence>MNANFPLVIADHVNARFNGEGIFNAIAPHQEVRQGNHPNLQGLFTEVKITLEKRLGSRRSIIIETRRGFFDEVVRKVHSEQPRGSIVIEDGGRQHSDRPYNEAALQTIEEVIGLLDPVHGTLRVGNENYYGRSTDAMVRDVVLVMEQHAPRMVKKLSLYSRYPNLINRFLRNIRIGSLKNLEVNFGNTAQARFDQLPYFRAHIPHLESLTINGNMAVPLHMLSHLQHAFARIQPFEMEEVNAYKLSILERGVLREHRLVVSHPEIERVLIRPQERFEASLNQYDENSAVQEFTDRGFYEFDEEGLLPDWIFRFNRSENEFLMISAAFPGVMMLKKQVVDLAQIGRLD</sequence>
<reference evidence="2" key="1">
    <citation type="submission" date="2011-07" db="EMBL/GenBank/DDBJ databases">
        <authorList>
            <consortium name="Caenorhabditis brenneri Sequencing and Analysis Consortium"/>
            <person name="Wilson R.K."/>
        </authorList>
    </citation>
    <scope>NUCLEOTIDE SEQUENCE [LARGE SCALE GENOMIC DNA]</scope>
    <source>
        <strain evidence="2">PB2801</strain>
    </source>
</reference>
<dbReference type="Proteomes" id="UP000008068">
    <property type="component" value="Unassembled WGS sequence"/>
</dbReference>
<dbReference type="EMBL" id="GL379875">
    <property type="protein sequence ID" value="EGT59162.1"/>
    <property type="molecule type" value="Genomic_DNA"/>
</dbReference>
<organism evidence="2">
    <name type="scientific">Caenorhabditis brenneri</name>
    <name type="common">Nematode worm</name>
    <dbReference type="NCBI Taxonomy" id="135651"/>
    <lineage>
        <taxon>Eukaryota</taxon>
        <taxon>Metazoa</taxon>
        <taxon>Ecdysozoa</taxon>
        <taxon>Nematoda</taxon>
        <taxon>Chromadorea</taxon>
        <taxon>Rhabditida</taxon>
        <taxon>Rhabditina</taxon>
        <taxon>Rhabditomorpha</taxon>
        <taxon>Rhabditoidea</taxon>
        <taxon>Rhabditidae</taxon>
        <taxon>Peloderinae</taxon>
        <taxon>Caenorhabditis</taxon>
    </lineage>
</organism>
<keyword evidence="2" id="KW-1185">Reference proteome</keyword>
<name>G0NFB7_CAEBE</name>
<evidence type="ECO:0000313" key="1">
    <source>
        <dbReference type="EMBL" id="EGT59162.1"/>
    </source>
</evidence>
<accession>G0NFB7</accession>
<gene>
    <name evidence="1" type="ORF">CAEBREN_21138</name>
</gene>